<reference evidence="1 2" key="1">
    <citation type="journal article" date="2017" name="Genome Biol. Evol.">
        <title>Phytophthora megakarya and P. palmivora, closely related causal agents of cacao black pod rot, underwent increases in genome sizes and gene numbers by different mechanisms.</title>
        <authorList>
            <person name="Ali S.S."/>
            <person name="Shao J."/>
            <person name="Lary D.J."/>
            <person name="Kronmiller B."/>
            <person name="Shen D."/>
            <person name="Strem M.D."/>
            <person name="Amoako-Attah I."/>
            <person name="Akrofi A.Y."/>
            <person name="Begoude B.A."/>
            <person name="Ten Hoopen G.M."/>
            <person name="Coulibaly K."/>
            <person name="Kebe B.I."/>
            <person name="Melnick R.L."/>
            <person name="Guiltinan M.J."/>
            <person name="Tyler B.M."/>
            <person name="Meinhardt L.W."/>
            <person name="Bailey B.A."/>
        </authorList>
    </citation>
    <scope>NUCLEOTIDE SEQUENCE [LARGE SCALE GENOMIC DNA]</scope>
    <source>
        <strain evidence="2">sbr112.9</strain>
    </source>
</reference>
<dbReference type="Proteomes" id="UP000237271">
    <property type="component" value="Unassembled WGS sequence"/>
</dbReference>
<dbReference type="OrthoDB" id="194033at2759"/>
<protein>
    <submittedName>
        <fullName evidence="1">Uncharacterized protein</fullName>
    </submittedName>
</protein>
<evidence type="ECO:0000313" key="2">
    <source>
        <dbReference type="Proteomes" id="UP000237271"/>
    </source>
</evidence>
<comment type="caution">
    <text evidence="1">The sequence shown here is derived from an EMBL/GenBank/DDBJ whole genome shotgun (WGS) entry which is preliminary data.</text>
</comment>
<dbReference type="AlphaFoldDB" id="A0A2P4XJQ6"/>
<organism evidence="1 2">
    <name type="scientific">Phytophthora palmivora</name>
    <dbReference type="NCBI Taxonomy" id="4796"/>
    <lineage>
        <taxon>Eukaryota</taxon>
        <taxon>Sar</taxon>
        <taxon>Stramenopiles</taxon>
        <taxon>Oomycota</taxon>
        <taxon>Peronosporomycetes</taxon>
        <taxon>Peronosporales</taxon>
        <taxon>Peronosporaceae</taxon>
        <taxon>Phytophthora</taxon>
    </lineage>
</organism>
<proteinExistence type="predicted"/>
<gene>
    <name evidence="1" type="ORF">PHPALM_18448</name>
</gene>
<accession>A0A2P4XJQ6</accession>
<sequence>MNEYVLLVVCVRVIRTPLKPVKLHKTHFATLARNAGLVSMCQSPALQRQIACVHHALSAPGVDRICRTCNSCTLTTAQQTLCQRSPMWKRLQMRLPFSCPQPGQQFKTREEQLQRAKSNKCGSGRCSCVATGIAGNSNPSGDGFPDDSRCTGPVAYNILV</sequence>
<evidence type="ECO:0000313" key="1">
    <source>
        <dbReference type="EMBL" id="POM65786.1"/>
    </source>
</evidence>
<keyword evidence="2" id="KW-1185">Reference proteome</keyword>
<dbReference type="EMBL" id="NCKW01009913">
    <property type="protein sequence ID" value="POM65786.1"/>
    <property type="molecule type" value="Genomic_DNA"/>
</dbReference>
<name>A0A2P4XJQ6_9STRA</name>